<evidence type="ECO:0000256" key="6">
    <source>
        <dbReference type="ARBA" id="ARBA00023125"/>
    </source>
</evidence>
<dbReference type="SUPFAM" id="SSF52540">
    <property type="entry name" value="P-loop containing nucleoside triphosphate hydrolases"/>
    <property type="match status" value="1"/>
</dbReference>
<proteinExistence type="inferred from homology"/>
<accession>A0A518DK95</accession>
<evidence type="ECO:0000256" key="1">
    <source>
        <dbReference type="ARBA" id="ARBA00022490"/>
    </source>
</evidence>
<name>A0A518DK95_9BACT</name>
<dbReference type="GO" id="GO:0008289">
    <property type="term" value="F:lipid binding"/>
    <property type="evidence" value="ECO:0007669"/>
    <property type="project" value="UniProtKB-KW"/>
</dbReference>
<dbReference type="InterPro" id="IPR003593">
    <property type="entry name" value="AAA+_ATPase"/>
</dbReference>
<evidence type="ECO:0000313" key="10">
    <source>
        <dbReference type="EMBL" id="QDU92256.1"/>
    </source>
</evidence>
<dbReference type="GO" id="GO:0005886">
    <property type="term" value="C:plasma membrane"/>
    <property type="evidence" value="ECO:0007669"/>
    <property type="project" value="TreeGrafter"/>
</dbReference>
<dbReference type="InterPro" id="IPR027417">
    <property type="entry name" value="P-loop_NTPase"/>
</dbReference>
<keyword evidence="4" id="KW-0067">ATP-binding</keyword>
<dbReference type="CDD" id="cd06571">
    <property type="entry name" value="Bac_DnaA_C"/>
    <property type="match status" value="1"/>
</dbReference>
<keyword evidence="5" id="KW-0446">Lipid-binding</keyword>
<organism evidence="10 11">
    <name type="scientific">Lignipirellula cremea</name>
    <dbReference type="NCBI Taxonomy" id="2528010"/>
    <lineage>
        <taxon>Bacteria</taxon>
        <taxon>Pseudomonadati</taxon>
        <taxon>Planctomycetota</taxon>
        <taxon>Planctomycetia</taxon>
        <taxon>Pirellulales</taxon>
        <taxon>Pirellulaceae</taxon>
        <taxon>Lignipirellula</taxon>
    </lineage>
</organism>
<reference evidence="10 11" key="1">
    <citation type="submission" date="2019-02" db="EMBL/GenBank/DDBJ databases">
        <title>Deep-cultivation of Planctomycetes and their phenomic and genomic characterization uncovers novel biology.</title>
        <authorList>
            <person name="Wiegand S."/>
            <person name="Jogler M."/>
            <person name="Boedeker C."/>
            <person name="Pinto D."/>
            <person name="Vollmers J."/>
            <person name="Rivas-Marin E."/>
            <person name="Kohn T."/>
            <person name="Peeters S.H."/>
            <person name="Heuer A."/>
            <person name="Rast P."/>
            <person name="Oberbeckmann S."/>
            <person name="Bunk B."/>
            <person name="Jeske O."/>
            <person name="Meyerdierks A."/>
            <person name="Storesund J.E."/>
            <person name="Kallscheuer N."/>
            <person name="Luecker S."/>
            <person name="Lage O.M."/>
            <person name="Pohl T."/>
            <person name="Merkel B.J."/>
            <person name="Hornburger P."/>
            <person name="Mueller R.-W."/>
            <person name="Bruemmer F."/>
            <person name="Labrenz M."/>
            <person name="Spormann A.M."/>
            <person name="Op den Camp H."/>
            <person name="Overmann J."/>
            <person name="Amann R."/>
            <person name="Jetten M.S.M."/>
            <person name="Mascher T."/>
            <person name="Medema M.H."/>
            <person name="Devos D.P."/>
            <person name="Kaster A.-K."/>
            <person name="Ovreas L."/>
            <person name="Rohde M."/>
            <person name="Galperin M.Y."/>
            <person name="Jogler C."/>
        </authorList>
    </citation>
    <scope>NUCLEOTIDE SEQUENCE [LARGE SCALE GENOMIC DNA]</scope>
    <source>
        <strain evidence="10 11">Pla85_3_4</strain>
    </source>
</reference>
<comment type="similarity">
    <text evidence="7">Belongs to the DnaA family.</text>
</comment>
<dbReference type="SUPFAM" id="SSF48295">
    <property type="entry name" value="TrpR-like"/>
    <property type="match status" value="1"/>
</dbReference>
<evidence type="ECO:0000259" key="9">
    <source>
        <dbReference type="SMART" id="SM00760"/>
    </source>
</evidence>
<dbReference type="GO" id="GO:0006270">
    <property type="term" value="P:DNA replication initiation"/>
    <property type="evidence" value="ECO:0007669"/>
    <property type="project" value="InterPro"/>
</dbReference>
<evidence type="ECO:0000256" key="4">
    <source>
        <dbReference type="ARBA" id="ARBA00022840"/>
    </source>
</evidence>
<dbReference type="InterPro" id="IPR020591">
    <property type="entry name" value="Chromosome_initiator_DnaA-like"/>
</dbReference>
<dbReference type="Pfam" id="PF08299">
    <property type="entry name" value="Bac_DnaA_C"/>
    <property type="match status" value="1"/>
</dbReference>
<keyword evidence="1" id="KW-0963">Cytoplasm</keyword>
<dbReference type="Pfam" id="PF00308">
    <property type="entry name" value="Bac_DnaA"/>
    <property type="match status" value="1"/>
</dbReference>
<dbReference type="InterPro" id="IPR013159">
    <property type="entry name" value="DnaA_C"/>
</dbReference>
<evidence type="ECO:0000256" key="7">
    <source>
        <dbReference type="RuleBase" id="RU004227"/>
    </source>
</evidence>
<dbReference type="PRINTS" id="PR00051">
    <property type="entry name" value="DNAA"/>
</dbReference>
<evidence type="ECO:0000256" key="5">
    <source>
        <dbReference type="ARBA" id="ARBA00023121"/>
    </source>
</evidence>
<dbReference type="PANTHER" id="PTHR30050:SF2">
    <property type="entry name" value="CHROMOSOMAL REPLICATION INITIATOR PROTEIN DNAA"/>
    <property type="match status" value="1"/>
</dbReference>
<evidence type="ECO:0000313" key="11">
    <source>
        <dbReference type="Proteomes" id="UP000317648"/>
    </source>
</evidence>
<dbReference type="CDD" id="cd00009">
    <property type="entry name" value="AAA"/>
    <property type="match status" value="1"/>
</dbReference>
<dbReference type="EMBL" id="CP036433">
    <property type="protein sequence ID" value="QDU92256.1"/>
    <property type="molecule type" value="Genomic_DNA"/>
</dbReference>
<dbReference type="PANTHER" id="PTHR30050">
    <property type="entry name" value="CHROMOSOMAL REPLICATION INITIATOR PROTEIN DNAA"/>
    <property type="match status" value="1"/>
</dbReference>
<feature type="domain" description="AAA+ ATPase" evidence="8">
    <location>
        <begin position="33"/>
        <end position="245"/>
    </location>
</feature>
<evidence type="ECO:0000256" key="3">
    <source>
        <dbReference type="ARBA" id="ARBA00022741"/>
    </source>
</evidence>
<dbReference type="GO" id="GO:0006275">
    <property type="term" value="P:regulation of DNA replication"/>
    <property type="evidence" value="ECO:0007669"/>
    <property type="project" value="InterPro"/>
</dbReference>
<dbReference type="InterPro" id="IPR010921">
    <property type="entry name" value="Trp_repressor/repl_initiator"/>
</dbReference>
<dbReference type="InterPro" id="IPR013317">
    <property type="entry name" value="DnaA_dom"/>
</dbReference>
<dbReference type="SMART" id="SM00382">
    <property type="entry name" value="AAA"/>
    <property type="match status" value="1"/>
</dbReference>
<dbReference type="Gene3D" id="3.40.50.300">
    <property type="entry name" value="P-loop containing nucleotide triphosphate hydrolases"/>
    <property type="match status" value="1"/>
</dbReference>
<dbReference type="AlphaFoldDB" id="A0A518DK95"/>
<sequence length="331" mass="36116">MRLAEEFLAGEENALARAAAESFLNPSQPDHFSYNPWVLYGPTGVGKSLLAQGLLHQLQARDWSTLCIAGVDWAREYADAVETKSVGEMREKYQAYDYLLIEDLHEMAEKKPAQQELVLLIDALLDAGSRLWVTLLAPPTETRGFLPALASRLAEGLATPLRPPGPLVRKELLQRLATASKIKLSGPALATLVESTSGAPLELKQTLLAAAAAAHAAGETLSPAFLAQHLSAARAARRPSLRNITAKVSGRFQLKSSELKSATRRQAVVRARGVAMYIARQLTDKTLEEVGKHYGGRDHTTVLHACRRTEALLHEDPELQKLVEEIAIQLS</sequence>
<evidence type="ECO:0000259" key="8">
    <source>
        <dbReference type="SMART" id="SM00382"/>
    </source>
</evidence>
<dbReference type="GO" id="GO:0005524">
    <property type="term" value="F:ATP binding"/>
    <property type="evidence" value="ECO:0007669"/>
    <property type="project" value="UniProtKB-KW"/>
</dbReference>
<evidence type="ECO:0000256" key="2">
    <source>
        <dbReference type="ARBA" id="ARBA00022705"/>
    </source>
</evidence>
<protein>
    <submittedName>
        <fullName evidence="10">Chromosomal replication initiator protein DnaA</fullName>
    </submittedName>
</protein>
<dbReference type="GO" id="GO:0003688">
    <property type="term" value="F:DNA replication origin binding"/>
    <property type="evidence" value="ECO:0007669"/>
    <property type="project" value="TreeGrafter"/>
</dbReference>
<keyword evidence="2 7" id="KW-0235">DNA replication</keyword>
<keyword evidence="11" id="KW-1185">Reference proteome</keyword>
<dbReference type="Gene3D" id="1.10.1750.10">
    <property type="match status" value="1"/>
</dbReference>
<dbReference type="KEGG" id="lcre:Pla8534_00010"/>
<dbReference type="SMART" id="SM00760">
    <property type="entry name" value="Bac_DnaA_C"/>
    <property type="match status" value="1"/>
</dbReference>
<feature type="domain" description="Chromosomal replication initiator DnaA C-terminal" evidence="9">
    <location>
        <begin position="240"/>
        <end position="309"/>
    </location>
</feature>
<gene>
    <name evidence="10" type="primary">dnaA_1</name>
    <name evidence="10" type="ORF">Pla8534_00010</name>
</gene>
<keyword evidence="3" id="KW-0547">Nucleotide-binding</keyword>
<dbReference type="Proteomes" id="UP000317648">
    <property type="component" value="Chromosome"/>
</dbReference>
<keyword evidence="6" id="KW-0238">DNA-binding</keyword>